<feature type="domain" description="RRM" evidence="2">
    <location>
        <begin position="24"/>
        <end position="102"/>
    </location>
</feature>
<dbReference type="PANTHER" id="PTHR48027">
    <property type="entry name" value="HETEROGENEOUS NUCLEAR RIBONUCLEOPROTEIN 87F-RELATED"/>
    <property type="match status" value="1"/>
</dbReference>
<evidence type="ECO:0000256" key="1">
    <source>
        <dbReference type="ARBA" id="ARBA00022884"/>
    </source>
</evidence>
<dbReference type="Proteomes" id="UP001465153">
    <property type="component" value="Unassembled WGS sequence"/>
</dbReference>
<dbReference type="EMBL" id="BAABWN010000002">
    <property type="protein sequence ID" value="GAA6166821.1"/>
    <property type="molecule type" value="Genomic_DNA"/>
</dbReference>
<keyword evidence="4" id="KW-1185">Reference proteome</keyword>
<dbReference type="Gene3D" id="3.30.70.330">
    <property type="match status" value="1"/>
</dbReference>
<sequence>MGWKNVTDKARCKYLSIQFIWNKMKILVRNLDRTTTEEELRHLFEEFGTVRSCNLVMDKETGASKGFGFVEIPKPGEAKAAIKTLNNKIVGENKIRVKKAETKKPKDNL</sequence>
<dbReference type="InterPro" id="IPR012677">
    <property type="entry name" value="Nucleotide-bd_a/b_plait_sf"/>
</dbReference>
<evidence type="ECO:0000259" key="2">
    <source>
        <dbReference type="PROSITE" id="PS50102"/>
    </source>
</evidence>
<dbReference type="InterPro" id="IPR035979">
    <property type="entry name" value="RBD_domain_sf"/>
</dbReference>
<dbReference type="SUPFAM" id="SSF54928">
    <property type="entry name" value="RNA-binding domain, RBD"/>
    <property type="match status" value="1"/>
</dbReference>
<dbReference type="SMART" id="SM00360">
    <property type="entry name" value="RRM"/>
    <property type="match status" value="1"/>
</dbReference>
<reference evidence="3 4" key="1">
    <citation type="submission" date="2024-04" db="EMBL/GenBank/DDBJ databases">
        <title>Draft genome sequence of Sessilibacter corallicola NBRC 116591.</title>
        <authorList>
            <person name="Miyakawa T."/>
            <person name="Kusuya Y."/>
            <person name="Miura T."/>
        </authorList>
    </citation>
    <scope>NUCLEOTIDE SEQUENCE [LARGE SCALE GENOMIC DNA]</scope>
    <source>
        <strain evidence="3 4">KU-00831-HH</strain>
    </source>
</reference>
<evidence type="ECO:0000313" key="3">
    <source>
        <dbReference type="EMBL" id="GAA6166821.1"/>
    </source>
</evidence>
<gene>
    <name evidence="3" type="ORF">NBRC116591_06310</name>
</gene>
<evidence type="ECO:0000313" key="4">
    <source>
        <dbReference type="Proteomes" id="UP001465153"/>
    </source>
</evidence>
<comment type="caution">
    <text evidence="3">The sequence shown here is derived from an EMBL/GenBank/DDBJ whole genome shotgun (WGS) entry which is preliminary data.</text>
</comment>
<proteinExistence type="predicted"/>
<name>A0ABQ0A587_9GAMM</name>
<protein>
    <recommendedName>
        <fullName evidence="2">RRM domain-containing protein</fullName>
    </recommendedName>
</protein>
<organism evidence="3 4">
    <name type="scientific">Sessilibacter corallicola</name>
    <dbReference type="NCBI Taxonomy" id="2904075"/>
    <lineage>
        <taxon>Bacteria</taxon>
        <taxon>Pseudomonadati</taxon>
        <taxon>Pseudomonadota</taxon>
        <taxon>Gammaproteobacteria</taxon>
        <taxon>Cellvibrionales</taxon>
        <taxon>Cellvibrionaceae</taxon>
        <taxon>Sessilibacter</taxon>
    </lineage>
</organism>
<keyword evidence="1" id="KW-0694">RNA-binding</keyword>
<dbReference type="InterPro" id="IPR052462">
    <property type="entry name" value="SLIRP/GR-RBP-like"/>
</dbReference>
<accession>A0ABQ0A587</accession>
<dbReference type="InterPro" id="IPR000504">
    <property type="entry name" value="RRM_dom"/>
</dbReference>
<dbReference type="PROSITE" id="PS50102">
    <property type="entry name" value="RRM"/>
    <property type="match status" value="1"/>
</dbReference>
<dbReference type="Pfam" id="PF00076">
    <property type="entry name" value="RRM_1"/>
    <property type="match status" value="1"/>
</dbReference>